<dbReference type="PATRIC" id="fig|304371.9.peg.902"/>
<feature type="transmembrane region" description="Helical" evidence="1">
    <location>
        <begin position="530"/>
        <end position="551"/>
    </location>
</feature>
<dbReference type="GeneID" id="8680906"/>
<evidence type="ECO:0000313" key="2">
    <source>
        <dbReference type="EMBL" id="BAI60947.1"/>
    </source>
</evidence>
<reference evidence="2 3" key="2">
    <citation type="journal article" date="2008" name="Int. J. Syst. Evol. Microbiol.">
        <title>Methanocella paludicola gen. nov., sp. nov., a methane-producing archaeon, the first isolate of the lineage 'Rice Cluster I', and proposal of the new archaeal order Methanocellales ord. nov.</title>
        <authorList>
            <person name="Sakai S."/>
            <person name="Imachi H."/>
            <person name="Hanada S."/>
            <person name="Ohashi A."/>
            <person name="Harada H."/>
            <person name="Kamagata Y."/>
        </authorList>
    </citation>
    <scope>NUCLEOTIDE SEQUENCE [LARGE SCALE GENOMIC DNA]</scope>
    <source>
        <strain evidence="3">DSM 17711 / JCM 13418 / NBRC 101707 / SANAE</strain>
    </source>
</reference>
<proteinExistence type="predicted"/>
<reference evidence="2 3" key="1">
    <citation type="journal article" date="2007" name="Appl. Environ. Microbiol.">
        <title>Isolation of key methanogens for global methane emission from rice paddy fields: a novel isolate affiliated with the clone cluster rice cluster I.</title>
        <authorList>
            <person name="Sakai S."/>
            <person name="Imachi H."/>
            <person name="Sekiguchi Y."/>
            <person name="Ohashi A."/>
            <person name="Harada H."/>
            <person name="Kamagata Y."/>
        </authorList>
    </citation>
    <scope>NUCLEOTIDE SEQUENCE [LARGE SCALE GENOMIC DNA]</scope>
    <source>
        <strain evidence="3">DSM 17711 / JCM 13418 / NBRC 101707 / SANAE</strain>
    </source>
</reference>
<accession>D1YWX5</accession>
<evidence type="ECO:0000313" key="3">
    <source>
        <dbReference type="Proteomes" id="UP000001882"/>
    </source>
</evidence>
<reference evidence="3" key="3">
    <citation type="journal article" date="2011" name="PLoS ONE">
        <title>Genome sequence of a mesophilic hydrogenotrophic methanogen Methanocella paludicola, the first cultivated representative of the order Methanocellales.</title>
        <authorList>
            <person name="Sakai S."/>
            <person name="Takaki Y."/>
            <person name="Shimamura S."/>
            <person name="Sekine M."/>
            <person name="Tajima T."/>
            <person name="Kosugi H."/>
            <person name="Ichikawa N."/>
            <person name="Tasumi E."/>
            <person name="Hiraki A.T."/>
            <person name="Shimizu A."/>
            <person name="Kato Y."/>
            <person name="Nishiko R."/>
            <person name="Mori K."/>
            <person name="Fujita N."/>
            <person name="Imachi H."/>
            <person name="Takai K."/>
        </authorList>
    </citation>
    <scope>NUCLEOTIDE SEQUENCE [LARGE SCALE GENOMIC DNA]</scope>
    <source>
        <strain evidence="3">DSM 17711 / JCM 13418 / NBRC 101707 / SANAE</strain>
    </source>
</reference>
<evidence type="ECO:0008006" key="4">
    <source>
        <dbReference type="Google" id="ProtNLM"/>
    </source>
</evidence>
<dbReference type="eggNOG" id="arCOG02488">
    <property type="taxonomic scope" value="Archaea"/>
</dbReference>
<dbReference type="EMBL" id="AP011532">
    <property type="protein sequence ID" value="BAI60947.1"/>
    <property type="molecule type" value="Genomic_DNA"/>
</dbReference>
<dbReference type="InParanoid" id="D1YWX5"/>
<keyword evidence="3" id="KW-1185">Reference proteome</keyword>
<evidence type="ECO:0000256" key="1">
    <source>
        <dbReference type="SAM" id="Phobius"/>
    </source>
</evidence>
<dbReference type="OrthoDB" id="385788at2157"/>
<gene>
    <name evidence="2" type="ordered locus">MCP_0875</name>
</gene>
<dbReference type="AlphaFoldDB" id="D1YWX5"/>
<protein>
    <recommendedName>
        <fullName evidence="4">DUF4129 domain-containing protein</fullName>
    </recommendedName>
</protein>
<dbReference type="SUPFAM" id="SSF49373">
    <property type="entry name" value="Invasin/intimin cell-adhesion fragments"/>
    <property type="match status" value="1"/>
</dbReference>
<keyword evidence="1" id="KW-1133">Transmembrane helix</keyword>
<dbReference type="RefSeq" id="WP_012899626.1">
    <property type="nucleotide sequence ID" value="NC_013665.1"/>
</dbReference>
<name>D1YWX5_METPS</name>
<keyword evidence="1" id="KW-0472">Membrane</keyword>
<keyword evidence="1" id="KW-0812">Transmembrane</keyword>
<dbReference type="STRING" id="304371.MCP_0875"/>
<dbReference type="InterPro" id="IPR008964">
    <property type="entry name" value="Invasin/intimin_cell_adhesion"/>
</dbReference>
<dbReference type="Proteomes" id="UP000001882">
    <property type="component" value="Chromosome"/>
</dbReference>
<dbReference type="KEGG" id="mpd:MCP_0875"/>
<organism evidence="2 3">
    <name type="scientific">Methanocella paludicola (strain DSM 17711 / JCM 13418 / NBRC 101707 / SANAE)</name>
    <dbReference type="NCBI Taxonomy" id="304371"/>
    <lineage>
        <taxon>Archaea</taxon>
        <taxon>Methanobacteriati</taxon>
        <taxon>Methanobacteriota</taxon>
        <taxon>Stenosarchaea group</taxon>
        <taxon>Methanomicrobia</taxon>
        <taxon>Methanocellales</taxon>
        <taxon>Methanocellaceae</taxon>
        <taxon>Methanocella</taxon>
    </lineage>
</organism>
<sequence>MAGKKVRTSITFPTKLTGLAVAILLLLCPPAYSQVVHENPDTATPSYSDSFEDQLNWLLADMLDYLNDVSSALDSGNITAARKAYSQFSSSYKDFGDLLWQLNLSESDYQVMARQMNLTNDDIRAIIDASDAYDRGVLLYNTSLSAGDQANASIAAARVRDSYMNISSSYGSLRRNATVIEDFLTGRGVDVGLLDSSLSSLDHHMYQLNQSYSDLRIPENNSRLKLSVDKNRTSVGDIIYFSGDLQDMNGMPISNASVSVYVDGRLAGTFITDVNGDGTVGYEVPVSVSGDHVLAHAEYLPDSSSGPVITSNYIELTLQDMPATLSIRLDRDAASFGDTVSVMGELTAGDMGMPYRSVELFFNGSSLANVSTDKNGSYSYTLRIGPSLPAGISSINATYHRGANDILLGASSGDIALNIAARSTSLTLSASDAASADGTYNVYGYLLADNGVPVGGENISVYVDGSAAGTFPTGDDGAYNASITLQNNSSAGNYTIIASYDPGSGMSLTGSSSSPLAVIFQPAGPLVDQLTTIILGAIILLIVSAAAVLAYRRYNAPMPEKAVVMPEVSRPVERPREHVEPPLDVLKESDRIRAIGVNDTREAMVRLYAISRKLISDRFKFDESLTHHELYNAAVAAMPSLSLPLKDIILLYEKAVFANRTITSSELDRAIGSLKELDDRIRETGR</sequence>